<dbReference type="PANTHER" id="PTHR30146">
    <property type="entry name" value="LACI-RELATED TRANSCRIPTIONAL REPRESSOR"/>
    <property type="match status" value="1"/>
</dbReference>
<dbReference type="CDD" id="cd01392">
    <property type="entry name" value="HTH_LacI"/>
    <property type="match status" value="1"/>
</dbReference>
<dbReference type="EMBL" id="CP060635">
    <property type="protein sequence ID" value="QNM07571.1"/>
    <property type="molecule type" value="Genomic_DNA"/>
</dbReference>
<feature type="domain" description="HTH lacI-type" evidence="4">
    <location>
        <begin position="7"/>
        <end position="57"/>
    </location>
</feature>
<keyword evidence="6" id="KW-1185">Reference proteome</keyword>
<evidence type="ECO:0000256" key="3">
    <source>
        <dbReference type="ARBA" id="ARBA00023163"/>
    </source>
</evidence>
<dbReference type="KEGG" id="whj:H9Q79_11615"/>
<dbReference type="Gene3D" id="3.40.50.2300">
    <property type="match status" value="2"/>
</dbReference>
<reference evidence="5 6" key="1">
    <citation type="submission" date="2020-08" db="EMBL/GenBank/DDBJ databases">
        <authorList>
            <person name="Liu C."/>
            <person name="Sun Q."/>
        </authorList>
    </citation>
    <scope>NUCLEOTIDE SEQUENCE [LARGE SCALE GENOMIC DNA]</scope>
    <source>
        <strain evidence="5 6">NSJ-29</strain>
    </source>
</reference>
<organism evidence="5 6">
    <name type="scientific">Wansuia hejianensis</name>
    <dbReference type="NCBI Taxonomy" id="2763667"/>
    <lineage>
        <taxon>Bacteria</taxon>
        <taxon>Bacillati</taxon>
        <taxon>Bacillota</taxon>
        <taxon>Clostridia</taxon>
        <taxon>Lachnospirales</taxon>
        <taxon>Lachnospiraceae</taxon>
        <taxon>Wansuia</taxon>
    </lineage>
</organism>
<dbReference type="PROSITE" id="PS50932">
    <property type="entry name" value="HTH_LACI_2"/>
    <property type="match status" value="1"/>
</dbReference>
<keyword evidence="3" id="KW-0804">Transcription</keyword>
<evidence type="ECO:0000313" key="6">
    <source>
        <dbReference type="Proteomes" id="UP000515860"/>
    </source>
</evidence>
<gene>
    <name evidence="5" type="ORF">H9Q79_11615</name>
</gene>
<dbReference type="AlphaFoldDB" id="A0A7G9G9T9"/>
<dbReference type="InterPro" id="IPR000843">
    <property type="entry name" value="HTH_LacI"/>
</dbReference>
<keyword evidence="2 5" id="KW-0238">DNA-binding</keyword>
<dbReference type="RefSeq" id="WP_249328344.1">
    <property type="nucleotide sequence ID" value="NZ_CP060635.1"/>
</dbReference>
<dbReference type="GO" id="GO:0000976">
    <property type="term" value="F:transcription cis-regulatory region binding"/>
    <property type="evidence" value="ECO:0007669"/>
    <property type="project" value="TreeGrafter"/>
</dbReference>
<dbReference type="SUPFAM" id="SSF47413">
    <property type="entry name" value="lambda repressor-like DNA-binding domains"/>
    <property type="match status" value="1"/>
</dbReference>
<dbReference type="InterPro" id="IPR028082">
    <property type="entry name" value="Peripla_BP_I"/>
</dbReference>
<dbReference type="SUPFAM" id="SSF53822">
    <property type="entry name" value="Periplasmic binding protein-like I"/>
    <property type="match status" value="1"/>
</dbReference>
<evidence type="ECO:0000256" key="1">
    <source>
        <dbReference type="ARBA" id="ARBA00023015"/>
    </source>
</evidence>
<dbReference type="PRINTS" id="PR00036">
    <property type="entry name" value="HTHLACI"/>
</dbReference>
<dbReference type="Gene3D" id="1.10.260.40">
    <property type="entry name" value="lambda repressor-like DNA-binding domains"/>
    <property type="match status" value="1"/>
</dbReference>
<keyword evidence="1" id="KW-0805">Transcription regulation</keyword>
<dbReference type="PROSITE" id="PS00356">
    <property type="entry name" value="HTH_LACI_1"/>
    <property type="match status" value="1"/>
</dbReference>
<dbReference type="GO" id="GO:0003700">
    <property type="term" value="F:DNA-binding transcription factor activity"/>
    <property type="evidence" value="ECO:0007669"/>
    <property type="project" value="TreeGrafter"/>
</dbReference>
<dbReference type="Proteomes" id="UP000515860">
    <property type="component" value="Chromosome"/>
</dbReference>
<dbReference type="InterPro" id="IPR046335">
    <property type="entry name" value="LacI/GalR-like_sensor"/>
</dbReference>
<dbReference type="Pfam" id="PF00356">
    <property type="entry name" value="LacI"/>
    <property type="match status" value="1"/>
</dbReference>
<dbReference type="InterPro" id="IPR010982">
    <property type="entry name" value="Lambda_DNA-bd_dom_sf"/>
</dbReference>
<proteinExistence type="predicted"/>
<accession>A0A7G9G9T9</accession>
<dbReference type="PANTHER" id="PTHR30146:SF109">
    <property type="entry name" value="HTH-TYPE TRANSCRIPTIONAL REGULATOR GALS"/>
    <property type="match status" value="1"/>
</dbReference>
<evidence type="ECO:0000256" key="2">
    <source>
        <dbReference type="ARBA" id="ARBA00023125"/>
    </source>
</evidence>
<sequence>MSNNIFDVAHLAGVSKSTVSRVINNCENIKPSTKAKVEAAMKELNYTPSYFAQSIRTRKAKTLALLVPEVSNLFYNELFNIIAEVAMQHGYLVLLCNVGQTRERILSFIQKLRQRNIDGIIYCVYQSSLLMDELIQISHQIPMVFVDYPNPQRDDISCIASDGLHDTAQIVKMFYDQGRKRIAFVGLGDIVTINYRYLGYSASLTACGYPFDKGLVYQEYLSNYSGEHFHIGYRAAQALMNRDEKPDAIVCGTDMLAIAVIRYLLENGYHIPQDVAVTGYDNISISSMVFPSLSTMAQPIHEMGTAAADILFKKIENNSYNKSLLLQSEFISRDST</sequence>
<evidence type="ECO:0000259" key="4">
    <source>
        <dbReference type="PROSITE" id="PS50932"/>
    </source>
</evidence>
<name>A0A7G9G9T9_9FIRM</name>
<dbReference type="CDD" id="cd06267">
    <property type="entry name" value="PBP1_LacI_sugar_binding-like"/>
    <property type="match status" value="1"/>
</dbReference>
<protein>
    <submittedName>
        <fullName evidence="5">LacI family DNA-binding transcriptional regulator</fullName>
    </submittedName>
</protein>
<evidence type="ECO:0000313" key="5">
    <source>
        <dbReference type="EMBL" id="QNM07571.1"/>
    </source>
</evidence>
<dbReference type="SMART" id="SM00354">
    <property type="entry name" value="HTH_LACI"/>
    <property type="match status" value="1"/>
</dbReference>
<dbReference type="Pfam" id="PF13377">
    <property type="entry name" value="Peripla_BP_3"/>
    <property type="match status" value="1"/>
</dbReference>